<name>A0A9D4HG39_DREPO</name>
<dbReference type="OrthoDB" id="415411at2759"/>
<protein>
    <recommendedName>
        <fullName evidence="5">ENPP1-3/EXOG-like endonuclease/phosphodiesterase domain-containing protein</fullName>
    </recommendedName>
</protein>
<accession>A0A9D4HG39</accession>
<evidence type="ECO:0000256" key="1">
    <source>
        <dbReference type="ARBA" id="ARBA00022801"/>
    </source>
</evidence>
<comment type="caution">
    <text evidence="6">The sequence shown here is derived from an EMBL/GenBank/DDBJ whole genome shotgun (WGS) entry which is preliminary data.</text>
</comment>
<dbReference type="InterPro" id="IPR020821">
    <property type="entry name" value="ENPP1-3/EXOG-like_nuc-like"/>
</dbReference>
<keyword evidence="1" id="KW-0378">Hydrolase</keyword>
<dbReference type="SMART" id="SM00477">
    <property type="entry name" value="NUC"/>
    <property type="match status" value="1"/>
</dbReference>
<dbReference type="GO" id="GO:0046872">
    <property type="term" value="F:metal ion binding"/>
    <property type="evidence" value="ECO:0007669"/>
    <property type="project" value="InterPro"/>
</dbReference>
<proteinExistence type="predicted"/>
<sequence>MKGFNLIEASEDGSKRFVETLNFSTTSTDTLFSDSTPRKKPRTRLILISVVAIIGLAAIITLAVVFGIRNNKGNEGNEQGSQEFQQGNSSSSSTTSKTTQSSSTSSTTRTTTGSYPQVDWMGQPCHSSETHPQCPWKETPLILVSLDGFKAEYLLRNITPTIQRLRNCGVHTQYMRAVYPTLTFPNHYTIVTGLYPESHGIVGNSMYDPTHNGTFSIGGAGKFNSYWWQGEPLWTTAIKHGKKAASFFWVGSEVNISGCRPTYWEPYNGSITWEARIDRAMKWLELPAEDRPQFITLYFDEPDHQGHGSGPDSTEIDAMLKQVDRIIGYLMNSLLQRRLDHCVNLIVLADHGMSSTSCGRKVTLENWLPEVKNMLVYSGTTGFLHTKYHQAQQGSGILDNSHIMETEKVLQSLRCIDENVGVYSRADMPVRHHYASNERIGEVVVDVEDSWLFTGKKDNFCLAGNHGYDNIYKSMHALFLAHGPGFKQEFTAEPFENIELYNMMSVLLNITPSPNNGTFGALHHMLKDPPTLLTGQGSLPQTCNISYICSSLNTLSQLKQSSQSIFPWGLPSNDNSKASCIHHGAHVASIYSTLHNSPTMAVFRMKSGQVVNSHQTVTNSQCPILANGQLGLEASPLVDPDYMDVDAQPELQSGWNMIPMFKGFKQGIWKYAWRSLADYRKTFGDIHVTVGTIFDYDSDGIADKSHVDGTRYADESRTIPVASHMFVSVVKCSTKVAKLEDCLPVNLDIFSFVLPHRNDTYNCLPDREYLTNNVVRLRDIEHLTGLRLLETINGELNARLRTYLPLEMWTSPLTVPWDDLSCADTDMGSCPAGPHPVLLLSLDGFRADYMTRGLNPTLARLGQCGVNTPYMRPVYPTLTLPNLYSIITGLYPESHGMVNEEMYDPEIGQRFEQNNNSADPRWWRAEPIWVTAKKKGLRTAALYWPASVVNFTGGFPDYRRPWHLRSYFSKTGGPERIKEVLDLLMLPTDVRPHLLALRLEQPELAGLEAGPNSDEVNGRLASTDKLLGHLMSALYENNLHNCINIVIVSDHGLGPTSCDRSVLVQNIYHNISSTLMFDGPVAHIFPQLSKPAIPVSDLVNNLSCQVDSMHVFTKESLPVRYHYTASPRIGDVILDMKESWLAFQNKASKCSGGRHGWDNLYSDMRSVFVAHGPAFKTNFTAEPFESIELYNLLAEVIGITLNANNGTDGALRHILKNSTGINIGHSESKPYNTCEVPADPFAHIMCTSTCQIEQADAKYLHVTSHPFDIPALVQDGHNVCVLNQTGYVIGYSDTFKAPVWVQATVKNLTEVNNVSASEPSCWLNDTRIDRDMCSIKLKEGISFYTLYPFGKQNMLSSTAVPLFDEFYHGLWTFVVKLLADYSHLYGDISLTLGAIFDHDYNGLWENLSNKTNFADYNRSQPLPSHIYMSLMKPVGQTSGDVPAVRDMDILSFILPHTARIPNCLNWDAYLQKNVARLRDIELASGLQFLTSLDRDAAARLRTYLPEELWKTSLVQSWDDVTSCPNEAGCMSDYRPLLLISLDGFRADYLLRNVTPTVSRLSQCGVRAPYMRSVYPTKTFPNHYSVVTGLYPESHGIIDNNMYDVDMKLRFSLGSAAASDPRWWGGEPMWLTAKRHGLKTATYFWPGSDVEVHGNYPDIWKKYDGKVSYTARTQEVLRWLSLPPGQRPNFITLYFDEPDMAGHKYGPKNEIQIAAALKRVDDSLRMLMEGLVARKLHHCVNLVVIADHGMADISCNNIVRLKDIEGIDNDYLSSKFWVWDGAFGRIADTYANNSTARGPYPVETPAPSDELVVNLTCASPHMRVFRKSNLPVRHHYTNNRRIDNIILDMESGWQVTRSYINTCNGGNHGYDNIYKSMEALFLAYGPAFRFNQTVEPFENIELYNLFADVLNITPAPNNGTMGSLDHLLRSPPDRHTTASFVEYRTINNSALSQEQYIEHAQNISCKTACTITNVKLHAVYNAYRSVSSQDPPGGAPRLLSDYFRFRNITVSRLSTSSVAYDIDHMTPIWVFQQLASERRFSNTPGCRIPDPNIPAENSQPMPCGRQANVTAVNLLLGHNESDSLVNFVSSAFVRVPALFERNVWTQVLEFVQTSIAGHELSTELITGPAFDHNYDGLPDTNLSHSPFPSHVYVVLIRCGTGGHRCGDIQLSSYILPVEENTTMCKDFKIYMEENEARLRDVELITGLQFMSDDGSSAQIRTRLPWSRLNAGELKK</sequence>
<dbReference type="Gene3D" id="3.30.1360.180">
    <property type="match status" value="3"/>
</dbReference>
<gene>
    <name evidence="6" type="ORF">DPMN_104842</name>
</gene>
<keyword evidence="2" id="KW-0325">Glycoprotein</keyword>
<dbReference type="Proteomes" id="UP000828390">
    <property type="component" value="Unassembled WGS sequence"/>
</dbReference>
<dbReference type="InterPro" id="IPR001604">
    <property type="entry name" value="Endo_G_ENPP1-like_dom"/>
</dbReference>
<dbReference type="InterPro" id="IPR002591">
    <property type="entry name" value="Phosphodiest/P_Trfase"/>
</dbReference>
<dbReference type="Pfam" id="PF01223">
    <property type="entry name" value="Endonuclease_NS"/>
    <property type="match status" value="1"/>
</dbReference>
<keyword evidence="7" id="KW-1185">Reference proteome</keyword>
<keyword evidence="4" id="KW-0472">Membrane</keyword>
<feature type="transmembrane region" description="Helical" evidence="4">
    <location>
        <begin position="45"/>
        <end position="68"/>
    </location>
</feature>
<dbReference type="Gene3D" id="3.40.720.10">
    <property type="entry name" value="Alkaline Phosphatase, subunit A"/>
    <property type="match status" value="3"/>
</dbReference>
<dbReference type="InterPro" id="IPR044925">
    <property type="entry name" value="His-Me_finger_sf"/>
</dbReference>
<dbReference type="Pfam" id="PF01663">
    <property type="entry name" value="Phosphodiest"/>
    <property type="match status" value="3"/>
</dbReference>
<organism evidence="6 7">
    <name type="scientific">Dreissena polymorpha</name>
    <name type="common">Zebra mussel</name>
    <name type="synonym">Mytilus polymorpha</name>
    <dbReference type="NCBI Taxonomy" id="45954"/>
    <lineage>
        <taxon>Eukaryota</taxon>
        <taxon>Metazoa</taxon>
        <taxon>Spiralia</taxon>
        <taxon>Lophotrochozoa</taxon>
        <taxon>Mollusca</taxon>
        <taxon>Bivalvia</taxon>
        <taxon>Autobranchia</taxon>
        <taxon>Heteroconchia</taxon>
        <taxon>Euheterodonta</taxon>
        <taxon>Imparidentia</taxon>
        <taxon>Neoheterodontei</taxon>
        <taxon>Myida</taxon>
        <taxon>Dreissenoidea</taxon>
        <taxon>Dreissenidae</taxon>
        <taxon>Dreissena</taxon>
    </lineage>
</organism>
<dbReference type="EMBL" id="JAIWYP010000004">
    <property type="protein sequence ID" value="KAH3831572.1"/>
    <property type="molecule type" value="Genomic_DNA"/>
</dbReference>
<dbReference type="SUPFAM" id="SSF54060">
    <property type="entry name" value="His-Me finger endonucleases"/>
    <property type="match status" value="3"/>
</dbReference>
<keyword evidence="4" id="KW-1133">Transmembrane helix</keyword>
<reference evidence="6" key="1">
    <citation type="journal article" date="2019" name="bioRxiv">
        <title>The Genome of the Zebra Mussel, Dreissena polymorpha: A Resource for Invasive Species Research.</title>
        <authorList>
            <person name="McCartney M.A."/>
            <person name="Auch B."/>
            <person name="Kono T."/>
            <person name="Mallez S."/>
            <person name="Zhang Y."/>
            <person name="Obille A."/>
            <person name="Becker A."/>
            <person name="Abrahante J.E."/>
            <person name="Garbe J."/>
            <person name="Badalamenti J.P."/>
            <person name="Herman A."/>
            <person name="Mangelson H."/>
            <person name="Liachko I."/>
            <person name="Sullivan S."/>
            <person name="Sone E.D."/>
            <person name="Koren S."/>
            <person name="Silverstein K.A.T."/>
            <person name="Beckman K.B."/>
            <person name="Gohl D.M."/>
        </authorList>
    </citation>
    <scope>NUCLEOTIDE SEQUENCE</scope>
    <source>
        <strain evidence="6">Duluth1</strain>
        <tissue evidence="6">Whole animal</tissue>
    </source>
</reference>
<evidence type="ECO:0000256" key="4">
    <source>
        <dbReference type="SAM" id="Phobius"/>
    </source>
</evidence>
<evidence type="ECO:0000313" key="7">
    <source>
        <dbReference type="Proteomes" id="UP000828390"/>
    </source>
</evidence>
<dbReference type="GO" id="GO:0003676">
    <property type="term" value="F:nucleic acid binding"/>
    <property type="evidence" value="ECO:0007669"/>
    <property type="project" value="InterPro"/>
</dbReference>
<dbReference type="Gene3D" id="3.40.570.10">
    <property type="entry name" value="Extracellular Endonuclease, subunit A"/>
    <property type="match status" value="3"/>
</dbReference>
<dbReference type="SUPFAM" id="SSF53649">
    <property type="entry name" value="Alkaline phosphatase-like"/>
    <property type="match status" value="3"/>
</dbReference>
<feature type="region of interest" description="Disordered" evidence="3">
    <location>
        <begin position="75"/>
        <end position="131"/>
    </location>
</feature>
<dbReference type="PANTHER" id="PTHR10151">
    <property type="entry name" value="ECTONUCLEOTIDE PYROPHOSPHATASE/PHOSPHODIESTERASE"/>
    <property type="match status" value="1"/>
</dbReference>
<dbReference type="InterPro" id="IPR044929">
    <property type="entry name" value="DNA/RNA_non-sp_Endonuclease_sf"/>
</dbReference>
<feature type="domain" description="ENPP1-3/EXOG-like endonuclease/phosphodiesterase" evidence="5">
    <location>
        <begin position="2016"/>
        <end position="2215"/>
    </location>
</feature>
<dbReference type="CDD" id="cd16018">
    <property type="entry name" value="Enpp"/>
    <property type="match status" value="3"/>
</dbReference>
<evidence type="ECO:0000256" key="2">
    <source>
        <dbReference type="ARBA" id="ARBA00023180"/>
    </source>
</evidence>
<feature type="compositionally biased region" description="Low complexity" evidence="3">
    <location>
        <begin position="75"/>
        <end position="114"/>
    </location>
</feature>
<evidence type="ECO:0000259" key="5">
    <source>
        <dbReference type="SMART" id="SM00477"/>
    </source>
</evidence>
<evidence type="ECO:0000256" key="3">
    <source>
        <dbReference type="SAM" id="MobiDB-lite"/>
    </source>
</evidence>
<dbReference type="GO" id="GO:0016787">
    <property type="term" value="F:hydrolase activity"/>
    <property type="evidence" value="ECO:0007669"/>
    <property type="project" value="UniProtKB-KW"/>
</dbReference>
<evidence type="ECO:0000313" key="6">
    <source>
        <dbReference type="EMBL" id="KAH3831572.1"/>
    </source>
</evidence>
<reference evidence="6" key="2">
    <citation type="submission" date="2020-11" db="EMBL/GenBank/DDBJ databases">
        <authorList>
            <person name="McCartney M.A."/>
            <person name="Auch B."/>
            <person name="Kono T."/>
            <person name="Mallez S."/>
            <person name="Becker A."/>
            <person name="Gohl D.M."/>
            <person name="Silverstein K.A.T."/>
            <person name="Koren S."/>
            <person name="Bechman K.B."/>
            <person name="Herman A."/>
            <person name="Abrahante J.E."/>
            <person name="Garbe J."/>
        </authorList>
    </citation>
    <scope>NUCLEOTIDE SEQUENCE</scope>
    <source>
        <strain evidence="6">Duluth1</strain>
        <tissue evidence="6">Whole animal</tissue>
    </source>
</reference>
<dbReference type="InterPro" id="IPR017850">
    <property type="entry name" value="Alkaline_phosphatase_core_sf"/>
</dbReference>
<keyword evidence="4" id="KW-0812">Transmembrane</keyword>
<dbReference type="PANTHER" id="PTHR10151:SF114">
    <property type="entry name" value="ECTONUCLEOTIDE PYROPHOSPHATASE_PHOSPHODIESTERASE C27A7.3"/>
    <property type="match status" value="1"/>
</dbReference>